<sequence>MTYRIEALPLAPFAPYFAMSDKDLAAVGARRWVADAPGRAPCRVSLRDADAGEALVLVNHAHLIDPNSPYRASGPIFVRESAVEQAPITGPAPEMLTKRPLSLRLYDRRNMMLEGLVIDGADLDARLAEAFDHPALDQVHIHFAPRGCYLARACRIEVPLP</sequence>
<dbReference type="EMBL" id="JACIDA010000001">
    <property type="protein sequence ID" value="MBB3871814.1"/>
    <property type="molecule type" value="Genomic_DNA"/>
</dbReference>
<evidence type="ECO:0000313" key="2">
    <source>
        <dbReference type="Proteomes" id="UP000532936"/>
    </source>
</evidence>
<gene>
    <name evidence="1" type="ORF">GGR11_001328</name>
</gene>
<protein>
    <recommendedName>
        <fullName evidence="3">DUF1203 domain-containing protein</fullName>
    </recommendedName>
</protein>
<dbReference type="Proteomes" id="UP000532936">
    <property type="component" value="Unassembled WGS sequence"/>
</dbReference>
<dbReference type="AlphaFoldDB" id="A0A7W6A245"/>
<evidence type="ECO:0008006" key="3">
    <source>
        <dbReference type="Google" id="ProtNLM"/>
    </source>
</evidence>
<name>A0A7W6A245_9CAUL</name>
<accession>A0A7W6A245</accession>
<dbReference type="PIRSF" id="PIRSF034110">
    <property type="entry name" value="DUF1203"/>
    <property type="match status" value="1"/>
</dbReference>
<dbReference type="RefSeq" id="WP_183195951.1">
    <property type="nucleotide sequence ID" value="NZ_JACIDA010000001.1"/>
</dbReference>
<organism evidence="1 2">
    <name type="scientific">Brevundimonas mediterranea</name>
    <dbReference type="NCBI Taxonomy" id="74329"/>
    <lineage>
        <taxon>Bacteria</taxon>
        <taxon>Pseudomonadati</taxon>
        <taxon>Pseudomonadota</taxon>
        <taxon>Alphaproteobacteria</taxon>
        <taxon>Caulobacterales</taxon>
        <taxon>Caulobacteraceae</taxon>
        <taxon>Brevundimonas</taxon>
    </lineage>
</organism>
<dbReference type="InterPro" id="IPR009593">
    <property type="entry name" value="DUF1203"/>
</dbReference>
<reference evidence="1 2" key="1">
    <citation type="submission" date="2020-08" db="EMBL/GenBank/DDBJ databases">
        <title>Genomic Encyclopedia of Type Strains, Phase IV (KMG-IV): sequencing the most valuable type-strain genomes for metagenomic binning, comparative biology and taxonomic classification.</title>
        <authorList>
            <person name="Goeker M."/>
        </authorList>
    </citation>
    <scope>NUCLEOTIDE SEQUENCE [LARGE SCALE GENOMIC DNA]</scope>
    <source>
        <strain evidence="1 2">DSM 14878</strain>
    </source>
</reference>
<dbReference type="Pfam" id="PF06718">
    <property type="entry name" value="DUF1203"/>
    <property type="match status" value="1"/>
</dbReference>
<proteinExistence type="predicted"/>
<comment type="caution">
    <text evidence="1">The sequence shown here is derived from an EMBL/GenBank/DDBJ whole genome shotgun (WGS) entry which is preliminary data.</text>
</comment>
<evidence type="ECO:0000313" key="1">
    <source>
        <dbReference type="EMBL" id="MBB3871814.1"/>
    </source>
</evidence>